<dbReference type="SUPFAM" id="SSF52540">
    <property type="entry name" value="P-loop containing nucleoside triphosphate hydrolases"/>
    <property type="match status" value="1"/>
</dbReference>
<evidence type="ECO:0000256" key="1">
    <source>
        <dbReference type="ARBA" id="ARBA00005417"/>
    </source>
</evidence>
<protein>
    <submittedName>
        <fullName evidence="7">ABC transporter ATP-binding protein</fullName>
    </submittedName>
</protein>
<dbReference type="SMART" id="SM00382">
    <property type="entry name" value="AAA"/>
    <property type="match status" value="1"/>
</dbReference>
<dbReference type="CDD" id="cd03257">
    <property type="entry name" value="ABC_NikE_OppD_transporters"/>
    <property type="match status" value="1"/>
</dbReference>
<feature type="region of interest" description="Disordered" evidence="5">
    <location>
        <begin position="332"/>
        <end position="375"/>
    </location>
</feature>
<dbReference type="InterPro" id="IPR003593">
    <property type="entry name" value="AAA+_ATPase"/>
</dbReference>
<dbReference type="InterPro" id="IPR017871">
    <property type="entry name" value="ABC_transporter-like_CS"/>
</dbReference>
<gene>
    <name evidence="7" type="ORF">EA473_01405</name>
</gene>
<evidence type="ECO:0000313" key="8">
    <source>
        <dbReference type="Proteomes" id="UP000282323"/>
    </source>
</evidence>
<dbReference type="GO" id="GO:0016887">
    <property type="term" value="F:ATP hydrolysis activity"/>
    <property type="evidence" value="ECO:0007669"/>
    <property type="project" value="InterPro"/>
</dbReference>
<dbReference type="GO" id="GO:0015833">
    <property type="term" value="P:peptide transport"/>
    <property type="evidence" value="ECO:0007669"/>
    <property type="project" value="InterPro"/>
</dbReference>
<dbReference type="InterPro" id="IPR003439">
    <property type="entry name" value="ABC_transporter-like_ATP-bd"/>
</dbReference>
<dbReference type="GO" id="GO:0005524">
    <property type="term" value="F:ATP binding"/>
    <property type="evidence" value="ECO:0007669"/>
    <property type="project" value="UniProtKB-KW"/>
</dbReference>
<dbReference type="InterPro" id="IPR027417">
    <property type="entry name" value="P-loop_NTPase"/>
</dbReference>
<dbReference type="PANTHER" id="PTHR43776:SF7">
    <property type="entry name" value="D,D-DIPEPTIDE TRANSPORT ATP-BINDING PROTEIN DDPF-RELATED"/>
    <property type="match status" value="1"/>
</dbReference>
<proteinExistence type="inferred from homology"/>
<dbReference type="InterPro" id="IPR050319">
    <property type="entry name" value="ABC_transp_ATP-bind"/>
</dbReference>
<accession>A0A3N6NFW1</accession>
<dbReference type="Proteomes" id="UP000282323">
    <property type="component" value="Unassembled WGS sequence"/>
</dbReference>
<keyword evidence="2" id="KW-0813">Transport</keyword>
<keyword evidence="3" id="KW-0547">Nucleotide-binding</keyword>
<reference evidence="7 8" key="1">
    <citation type="submission" date="2018-10" db="EMBL/GenBank/DDBJ databases">
        <title>Natrarchaeobius chitinivorans gen. nov., sp. nov., and Natrarchaeobius haloalkaliphilus sp. nov., alkaliphilic, chitin-utilizing haloarchaea from hypersaline alkaline lakes.</title>
        <authorList>
            <person name="Sorokin D.Y."/>
            <person name="Elcheninov A.G."/>
            <person name="Kostrikina N.A."/>
            <person name="Bale N.J."/>
            <person name="Sinninghe Damste J.S."/>
            <person name="Khijniak T.V."/>
            <person name="Kublanov I.V."/>
            <person name="Toshchakov S.V."/>
        </authorList>
    </citation>
    <scope>NUCLEOTIDE SEQUENCE [LARGE SCALE GENOMIC DNA]</scope>
    <source>
        <strain evidence="7 8">AArcht4T</strain>
    </source>
</reference>
<dbReference type="PANTHER" id="PTHR43776">
    <property type="entry name" value="TRANSPORT ATP-BINDING PROTEIN"/>
    <property type="match status" value="1"/>
</dbReference>
<feature type="domain" description="ABC transporter" evidence="6">
    <location>
        <begin position="9"/>
        <end position="262"/>
    </location>
</feature>
<dbReference type="Pfam" id="PF08352">
    <property type="entry name" value="oligo_HPY"/>
    <property type="match status" value="1"/>
</dbReference>
<dbReference type="EMBL" id="REGA01000001">
    <property type="protein sequence ID" value="RQG97882.1"/>
    <property type="molecule type" value="Genomic_DNA"/>
</dbReference>
<evidence type="ECO:0000256" key="2">
    <source>
        <dbReference type="ARBA" id="ARBA00022448"/>
    </source>
</evidence>
<evidence type="ECO:0000256" key="3">
    <source>
        <dbReference type="ARBA" id="ARBA00022741"/>
    </source>
</evidence>
<sequence length="456" mass="49453">MAMTDAPLVRVEGLEKRYTTSDGLLERLLGTGQTVRAVDGVDLEIREGETVGLVGESGCGKTTLARLLVGLDEPSAGTVAHRGIDPSERSRRERRRLRTTVQYVFQNPSTSLNPRLPVADLVGEPLAVHDVVPPGRRDERIGELLETVGLEASHANRYPHEFSGGQRQRIAIARALAVEPELLVLDEPVSALDASVQARVLNLLADLQAEFDLSYLVVSHDLSVVEHVADRIAVMYLGRIVDCGTPAQLFDGGAHPYTEALLSAIPEPDPLWEGERIVLEGDVPSAIDPPSGCRFHTRCQKLIPPAGYDLDSDTTRGLVALRADLEDLAAGEASAGGPLEALRPSSAERETSGEPAETASVRRTYDLPSTLSDPDAEAELSGALEALAAGAVEEARSRLEAAFETPCESRRPELRPVNEAGSARRRIACHRFDDRFERRLEAGDDNRAPDSNERRR</sequence>
<dbReference type="PROSITE" id="PS50893">
    <property type="entry name" value="ABC_TRANSPORTER_2"/>
    <property type="match status" value="1"/>
</dbReference>
<comment type="caution">
    <text evidence="7">The sequence shown here is derived from an EMBL/GenBank/DDBJ whole genome shotgun (WGS) entry which is preliminary data.</text>
</comment>
<evidence type="ECO:0000256" key="4">
    <source>
        <dbReference type="ARBA" id="ARBA00022840"/>
    </source>
</evidence>
<dbReference type="PROSITE" id="PS00211">
    <property type="entry name" value="ABC_TRANSPORTER_1"/>
    <property type="match status" value="1"/>
</dbReference>
<organism evidence="7 8">
    <name type="scientific">Natrarchaeobius chitinivorans</name>
    <dbReference type="NCBI Taxonomy" id="1679083"/>
    <lineage>
        <taxon>Archaea</taxon>
        <taxon>Methanobacteriati</taxon>
        <taxon>Methanobacteriota</taxon>
        <taxon>Stenosarchaea group</taxon>
        <taxon>Halobacteria</taxon>
        <taxon>Halobacteriales</taxon>
        <taxon>Natrialbaceae</taxon>
        <taxon>Natrarchaeobius</taxon>
    </lineage>
</organism>
<dbReference type="AlphaFoldDB" id="A0A3N6NFW1"/>
<evidence type="ECO:0000259" key="6">
    <source>
        <dbReference type="PROSITE" id="PS50893"/>
    </source>
</evidence>
<dbReference type="NCBIfam" id="TIGR01727">
    <property type="entry name" value="oligo_HPY"/>
    <property type="match status" value="1"/>
</dbReference>
<keyword evidence="8" id="KW-1185">Reference proteome</keyword>
<dbReference type="FunFam" id="3.40.50.300:FF:000016">
    <property type="entry name" value="Oligopeptide ABC transporter ATP-binding component"/>
    <property type="match status" value="1"/>
</dbReference>
<dbReference type="GO" id="GO:0055085">
    <property type="term" value="P:transmembrane transport"/>
    <property type="evidence" value="ECO:0007669"/>
    <property type="project" value="UniProtKB-ARBA"/>
</dbReference>
<dbReference type="Pfam" id="PF00005">
    <property type="entry name" value="ABC_tran"/>
    <property type="match status" value="1"/>
</dbReference>
<comment type="similarity">
    <text evidence="1">Belongs to the ABC transporter superfamily.</text>
</comment>
<name>A0A3N6NFW1_NATCH</name>
<keyword evidence="4 7" id="KW-0067">ATP-binding</keyword>
<evidence type="ECO:0000256" key="5">
    <source>
        <dbReference type="SAM" id="MobiDB-lite"/>
    </source>
</evidence>
<dbReference type="InterPro" id="IPR013563">
    <property type="entry name" value="Oligopep_ABC_C"/>
</dbReference>
<evidence type="ECO:0000313" key="7">
    <source>
        <dbReference type="EMBL" id="RQG97882.1"/>
    </source>
</evidence>
<dbReference type="Gene3D" id="3.40.50.300">
    <property type="entry name" value="P-loop containing nucleotide triphosphate hydrolases"/>
    <property type="match status" value="1"/>
</dbReference>